<dbReference type="OrthoDB" id="10357016at2759"/>
<evidence type="ECO:0000313" key="3">
    <source>
        <dbReference type="Proteomes" id="UP000887116"/>
    </source>
</evidence>
<dbReference type="AlphaFoldDB" id="A0A8X6L614"/>
<protein>
    <submittedName>
        <fullName evidence="2">Uncharacterized protein</fullName>
    </submittedName>
</protein>
<feature type="compositionally biased region" description="Basic residues" evidence="1">
    <location>
        <begin position="46"/>
        <end position="63"/>
    </location>
</feature>
<proteinExistence type="predicted"/>
<evidence type="ECO:0000256" key="1">
    <source>
        <dbReference type="SAM" id="MobiDB-lite"/>
    </source>
</evidence>
<dbReference type="EMBL" id="BMAO01004511">
    <property type="protein sequence ID" value="GFQ95133.1"/>
    <property type="molecule type" value="Genomic_DNA"/>
</dbReference>
<dbReference type="Proteomes" id="UP000887116">
    <property type="component" value="Unassembled WGS sequence"/>
</dbReference>
<gene>
    <name evidence="2" type="ORF">TNCT_308741</name>
</gene>
<reference evidence="2" key="1">
    <citation type="submission" date="2020-07" db="EMBL/GenBank/DDBJ databases">
        <title>Multicomponent nature underlies the extraordinary mechanical properties of spider dragline silk.</title>
        <authorList>
            <person name="Kono N."/>
            <person name="Nakamura H."/>
            <person name="Mori M."/>
            <person name="Yoshida Y."/>
            <person name="Ohtoshi R."/>
            <person name="Malay A.D."/>
            <person name="Moran D.A.P."/>
            <person name="Tomita M."/>
            <person name="Numata K."/>
            <person name="Arakawa K."/>
        </authorList>
    </citation>
    <scope>NUCLEOTIDE SEQUENCE</scope>
</reference>
<comment type="caution">
    <text evidence="2">The sequence shown here is derived from an EMBL/GenBank/DDBJ whole genome shotgun (WGS) entry which is preliminary data.</text>
</comment>
<organism evidence="2 3">
    <name type="scientific">Trichonephila clavata</name>
    <name type="common">Joro spider</name>
    <name type="synonym">Nephila clavata</name>
    <dbReference type="NCBI Taxonomy" id="2740835"/>
    <lineage>
        <taxon>Eukaryota</taxon>
        <taxon>Metazoa</taxon>
        <taxon>Ecdysozoa</taxon>
        <taxon>Arthropoda</taxon>
        <taxon>Chelicerata</taxon>
        <taxon>Arachnida</taxon>
        <taxon>Araneae</taxon>
        <taxon>Araneomorphae</taxon>
        <taxon>Entelegynae</taxon>
        <taxon>Araneoidea</taxon>
        <taxon>Nephilidae</taxon>
        <taxon>Trichonephila</taxon>
    </lineage>
</organism>
<sequence>MIKRQGKGKLEMGKKIIGPSPVSNEISEDQTKRKNIRVAVEMGKRTTPKNKSSHNNRKWRGGRRKSFTLKPAVTLVEIVNKISFSYFLLIFDSAGPQKKTSELRVPRGESLAHFSCYSLLDLLF</sequence>
<feature type="region of interest" description="Disordered" evidence="1">
    <location>
        <begin position="1"/>
        <end position="63"/>
    </location>
</feature>
<evidence type="ECO:0000313" key="2">
    <source>
        <dbReference type="EMBL" id="GFQ95133.1"/>
    </source>
</evidence>
<keyword evidence="3" id="KW-1185">Reference proteome</keyword>
<name>A0A8X6L614_TRICU</name>
<accession>A0A8X6L614</accession>